<protein>
    <recommendedName>
        <fullName evidence="1">non-specific serine/threonine protein kinase</fullName>
        <ecNumber evidence="1">2.7.11.1</ecNumber>
    </recommendedName>
</protein>
<feature type="compositionally biased region" description="Low complexity" evidence="9">
    <location>
        <begin position="282"/>
        <end position="291"/>
    </location>
</feature>
<evidence type="ECO:0000256" key="8">
    <source>
        <dbReference type="ARBA" id="ARBA00048679"/>
    </source>
</evidence>
<evidence type="ECO:0000259" key="10">
    <source>
        <dbReference type="PROSITE" id="PS50011"/>
    </source>
</evidence>
<evidence type="ECO:0000256" key="3">
    <source>
        <dbReference type="ARBA" id="ARBA00022679"/>
    </source>
</evidence>
<comment type="catalytic activity">
    <reaction evidence="8">
        <text>L-seryl-[protein] + ATP = O-phospho-L-seryl-[protein] + ADP + H(+)</text>
        <dbReference type="Rhea" id="RHEA:17989"/>
        <dbReference type="Rhea" id="RHEA-COMP:9863"/>
        <dbReference type="Rhea" id="RHEA-COMP:11604"/>
        <dbReference type="ChEBI" id="CHEBI:15378"/>
        <dbReference type="ChEBI" id="CHEBI:29999"/>
        <dbReference type="ChEBI" id="CHEBI:30616"/>
        <dbReference type="ChEBI" id="CHEBI:83421"/>
        <dbReference type="ChEBI" id="CHEBI:456216"/>
        <dbReference type="EC" id="2.7.11.1"/>
    </reaction>
</comment>
<accession>A0A6I9P490</accession>
<evidence type="ECO:0000256" key="4">
    <source>
        <dbReference type="ARBA" id="ARBA00022741"/>
    </source>
</evidence>
<feature type="compositionally biased region" description="Acidic residues" evidence="9">
    <location>
        <begin position="144"/>
        <end position="155"/>
    </location>
</feature>
<keyword evidence="4" id="KW-0547">Nucleotide-binding</keyword>
<keyword evidence="2" id="KW-0723">Serine/threonine-protein kinase</keyword>
<feature type="compositionally biased region" description="Basic and acidic residues" evidence="9">
    <location>
        <begin position="295"/>
        <end position="335"/>
    </location>
</feature>
<feature type="compositionally biased region" description="Pro residues" evidence="9">
    <location>
        <begin position="229"/>
        <end position="238"/>
    </location>
</feature>
<dbReference type="KEGG" id="ncc:104955613"/>
<dbReference type="InterPro" id="IPR011009">
    <property type="entry name" value="Kinase-like_dom_sf"/>
</dbReference>
<dbReference type="PANTHER" id="PTHR24350">
    <property type="entry name" value="SERINE/THREONINE-PROTEIN KINASE IAL-RELATED"/>
    <property type="match status" value="1"/>
</dbReference>
<dbReference type="EC" id="2.7.11.1" evidence="1"/>
<dbReference type="GeneID" id="104955613"/>
<dbReference type="InterPro" id="IPR000719">
    <property type="entry name" value="Prot_kinase_dom"/>
</dbReference>
<dbReference type="PROSITE" id="PS50011">
    <property type="entry name" value="PROTEIN_KINASE_DOM"/>
    <property type="match status" value="1"/>
</dbReference>
<dbReference type="OrthoDB" id="942095at2759"/>
<reference evidence="12" key="1">
    <citation type="submission" date="2025-08" db="UniProtKB">
        <authorList>
            <consortium name="RefSeq"/>
        </authorList>
    </citation>
    <scope>IDENTIFICATION</scope>
    <source>
        <tissue evidence="12">Muscle</tissue>
    </source>
</reference>
<sequence>MLVCGVPPFQETNDSETLVMILDCRYRFPKHVSDDCRDLISRMLQKAPSLRASLQEIQAHPWLQGLDDALLSPEAPPHWLSGALSPGSPRSGAPECGDLLAARPPPQPQTFPGHWQPSLSFTLRPPPAEEPPVPKNIPALQQICEEEEEEEEEEGSLAKEGEGLESLQEAEAEKDVEEILKGSDNQKEGLGSLMEIVEEEKVENMEIEEEDSGCVISDQPVGHGDRPLRPTPALPPSSLPGLVVPCCRGQPESPSLEEGNDEETEPNNNKAPPLLPDPSDPSDPSSPASSPRLILSDKEAQKQERTEEGGREDLLTDRSPPREEAAPRVEQGKRHSLKLRERLFQFPLCEKALAFNIPTQNKPKILPLAQYNCCHVL</sequence>
<evidence type="ECO:0000313" key="12">
    <source>
        <dbReference type="RefSeq" id="XP_010781281.1"/>
    </source>
</evidence>
<feature type="compositionally biased region" description="Basic and acidic residues" evidence="9">
    <location>
        <begin position="171"/>
        <end position="187"/>
    </location>
</feature>
<evidence type="ECO:0000256" key="7">
    <source>
        <dbReference type="ARBA" id="ARBA00047899"/>
    </source>
</evidence>
<dbReference type="GO" id="GO:0005524">
    <property type="term" value="F:ATP binding"/>
    <property type="evidence" value="ECO:0007669"/>
    <property type="project" value="UniProtKB-KW"/>
</dbReference>
<feature type="region of interest" description="Disordered" evidence="9">
    <location>
        <begin position="144"/>
        <end position="335"/>
    </location>
</feature>
<feature type="domain" description="Protein kinase" evidence="10">
    <location>
        <begin position="1"/>
        <end position="63"/>
    </location>
</feature>
<keyword evidence="5" id="KW-0418">Kinase</keyword>
<dbReference type="Proteomes" id="UP000504611">
    <property type="component" value="Unplaced"/>
</dbReference>
<dbReference type="Gene3D" id="1.10.510.10">
    <property type="entry name" value="Transferase(Phosphotransferase) domain 1"/>
    <property type="match status" value="1"/>
</dbReference>
<keyword evidence="3" id="KW-0808">Transferase</keyword>
<evidence type="ECO:0000256" key="2">
    <source>
        <dbReference type="ARBA" id="ARBA00022527"/>
    </source>
</evidence>
<dbReference type="RefSeq" id="XP_010781281.1">
    <property type="nucleotide sequence ID" value="XM_010782979.1"/>
</dbReference>
<evidence type="ECO:0000256" key="5">
    <source>
        <dbReference type="ARBA" id="ARBA00022777"/>
    </source>
</evidence>
<dbReference type="AlphaFoldDB" id="A0A6I9P490"/>
<evidence type="ECO:0000256" key="1">
    <source>
        <dbReference type="ARBA" id="ARBA00012513"/>
    </source>
</evidence>
<dbReference type="SUPFAM" id="SSF56112">
    <property type="entry name" value="Protein kinase-like (PK-like)"/>
    <property type="match status" value="1"/>
</dbReference>
<evidence type="ECO:0000313" key="11">
    <source>
        <dbReference type="Proteomes" id="UP000504611"/>
    </source>
</evidence>
<keyword evidence="11" id="KW-1185">Reference proteome</keyword>
<organism evidence="11 12">
    <name type="scientific">Notothenia coriiceps</name>
    <name type="common">black rockcod</name>
    <dbReference type="NCBI Taxonomy" id="8208"/>
    <lineage>
        <taxon>Eukaryota</taxon>
        <taxon>Metazoa</taxon>
        <taxon>Chordata</taxon>
        <taxon>Craniata</taxon>
        <taxon>Vertebrata</taxon>
        <taxon>Euteleostomi</taxon>
        <taxon>Actinopterygii</taxon>
        <taxon>Neopterygii</taxon>
        <taxon>Teleostei</taxon>
        <taxon>Neoteleostei</taxon>
        <taxon>Acanthomorphata</taxon>
        <taxon>Eupercaria</taxon>
        <taxon>Perciformes</taxon>
        <taxon>Notothenioidei</taxon>
        <taxon>Nototheniidae</taxon>
        <taxon>Notothenia</taxon>
    </lineage>
</organism>
<comment type="catalytic activity">
    <reaction evidence="7">
        <text>L-threonyl-[protein] + ATP = O-phospho-L-threonyl-[protein] + ADP + H(+)</text>
        <dbReference type="Rhea" id="RHEA:46608"/>
        <dbReference type="Rhea" id="RHEA-COMP:11060"/>
        <dbReference type="Rhea" id="RHEA-COMP:11605"/>
        <dbReference type="ChEBI" id="CHEBI:15378"/>
        <dbReference type="ChEBI" id="CHEBI:30013"/>
        <dbReference type="ChEBI" id="CHEBI:30616"/>
        <dbReference type="ChEBI" id="CHEBI:61977"/>
        <dbReference type="ChEBI" id="CHEBI:456216"/>
        <dbReference type="EC" id="2.7.11.1"/>
    </reaction>
</comment>
<evidence type="ECO:0000256" key="6">
    <source>
        <dbReference type="ARBA" id="ARBA00022840"/>
    </source>
</evidence>
<dbReference type="GO" id="GO:0004674">
    <property type="term" value="F:protein serine/threonine kinase activity"/>
    <property type="evidence" value="ECO:0007669"/>
    <property type="project" value="UniProtKB-KW"/>
</dbReference>
<keyword evidence="6" id="KW-0067">ATP-binding</keyword>
<proteinExistence type="predicted"/>
<feature type="compositionally biased region" description="Acidic residues" evidence="9">
    <location>
        <begin position="196"/>
        <end position="212"/>
    </location>
</feature>
<gene>
    <name evidence="12" type="primary">LOC104955613</name>
</gene>
<evidence type="ECO:0000256" key="9">
    <source>
        <dbReference type="SAM" id="MobiDB-lite"/>
    </source>
</evidence>
<dbReference type="InterPro" id="IPR030616">
    <property type="entry name" value="Aur-like"/>
</dbReference>
<name>A0A6I9P490_9TELE</name>